<evidence type="ECO:0000313" key="2">
    <source>
        <dbReference type="Proteomes" id="UP001189429"/>
    </source>
</evidence>
<accession>A0ABN9RXQ7</accession>
<proteinExistence type="predicted"/>
<organism evidence="1 2">
    <name type="scientific">Prorocentrum cordatum</name>
    <dbReference type="NCBI Taxonomy" id="2364126"/>
    <lineage>
        <taxon>Eukaryota</taxon>
        <taxon>Sar</taxon>
        <taxon>Alveolata</taxon>
        <taxon>Dinophyceae</taxon>
        <taxon>Prorocentrales</taxon>
        <taxon>Prorocentraceae</taxon>
        <taxon>Prorocentrum</taxon>
    </lineage>
</organism>
<name>A0ABN9RXQ7_9DINO</name>
<reference evidence="1" key="1">
    <citation type="submission" date="2023-10" db="EMBL/GenBank/DDBJ databases">
        <authorList>
            <person name="Chen Y."/>
            <person name="Shah S."/>
            <person name="Dougan E. K."/>
            <person name="Thang M."/>
            <person name="Chan C."/>
        </authorList>
    </citation>
    <scope>NUCLEOTIDE SEQUENCE [LARGE SCALE GENOMIC DNA]</scope>
</reference>
<dbReference type="Proteomes" id="UP001189429">
    <property type="component" value="Unassembled WGS sequence"/>
</dbReference>
<dbReference type="EMBL" id="CAUYUJ010008524">
    <property type="protein sequence ID" value="CAK0824181.1"/>
    <property type="molecule type" value="Genomic_DNA"/>
</dbReference>
<gene>
    <name evidence="1" type="ORF">PCOR1329_LOCUS24659</name>
</gene>
<sequence>MKADSVAPIRVPGRCGEKTWHPTLLDRIGRREAVAFVWRGDVACDDRTLYVAFSPLRYRSQFVKVIAGGVVDKRRTADRRNRHGHGHADVAGLRGQGPCVSFLSPVASSSLSPLCVRVLVFVILRILWADTQPSCEDMREFLCI</sequence>
<keyword evidence="2" id="KW-1185">Reference proteome</keyword>
<protein>
    <submittedName>
        <fullName evidence="1">Uncharacterized protein</fullName>
    </submittedName>
</protein>
<comment type="caution">
    <text evidence="1">The sequence shown here is derived from an EMBL/GenBank/DDBJ whole genome shotgun (WGS) entry which is preliminary data.</text>
</comment>
<evidence type="ECO:0000313" key="1">
    <source>
        <dbReference type="EMBL" id="CAK0824181.1"/>
    </source>
</evidence>